<dbReference type="NCBIfam" id="TIGR02276">
    <property type="entry name" value="beta_rpt_yvtn"/>
    <property type="match status" value="1"/>
</dbReference>
<feature type="signal peptide" evidence="1">
    <location>
        <begin position="1"/>
        <end position="19"/>
    </location>
</feature>
<organism evidence="2 3">
    <name type="scientific">Pseudogemmobacter faecipullorum</name>
    <dbReference type="NCBI Taxonomy" id="2755041"/>
    <lineage>
        <taxon>Bacteria</taxon>
        <taxon>Pseudomonadati</taxon>
        <taxon>Pseudomonadota</taxon>
        <taxon>Alphaproteobacteria</taxon>
        <taxon>Rhodobacterales</taxon>
        <taxon>Paracoccaceae</taxon>
        <taxon>Pseudogemmobacter</taxon>
    </lineage>
</organism>
<accession>A0ABS8CJ50</accession>
<dbReference type="Proteomes" id="UP001198571">
    <property type="component" value="Unassembled WGS sequence"/>
</dbReference>
<dbReference type="Gene3D" id="2.130.10.10">
    <property type="entry name" value="YVTN repeat-like/Quinoprotein amine dehydrogenase"/>
    <property type="match status" value="3"/>
</dbReference>
<dbReference type="EMBL" id="JACDXX010000003">
    <property type="protein sequence ID" value="MCB5409213.1"/>
    <property type="molecule type" value="Genomic_DNA"/>
</dbReference>
<dbReference type="InterPro" id="IPR051200">
    <property type="entry name" value="Host-pathogen_enzymatic-act"/>
</dbReference>
<dbReference type="InterPro" id="IPR015943">
    <property type="entry name" value="WD40/YVTN_repeat-like_dom_sf"/>
</dbReference>
<dbReference type="RefSeq" id="WP_226934115.1">
    <property type="nucleotide sequence ID" value="NZ_JACDXX010000003.1"/>
</dbReference>
<comment type="caution">
    <text evidence="2">The sequence shown here is derived from an EMBL/GenBank/DDBJ whole genome shotgun (WGS) entry which is preliminary data.</text>
</comment>
<proteinExistence type="predicted"/>
<reference evidence="2 3" key="1">
    <citation type="submission" date="2020-07" db="EMBL/GenBank/DDBJ databases">
        <title>Pseudogemmobacter sp. nov., isolated from poultry manure in Taiwan.</title>
        <authorList>
            <person name="Lin S.-Y."/>
            <person name="Tang Y.-S."/>
            <person name="Young C.-C."/>
        </authorList>
    </citation>
    <scope>NUCLEOTIDE SEQUENCE [LARGE SCALE GENOMIC DNA]</scope>
    <source>
        <strain evidence="2 3">CC-YST710</strain>
    </source>
</reference>
<evidence type="ECO:0000256" key="1">
    <source>
        <dbReference type="SAM" id="SignalP"/>
    </source>
</evidence>
<evidence type="ECO:0000313" key="2">
    <source>
        <dbReference type="EMBL" id="MCB5409213.1"/>
    </source>
</evidence>
<dbReference type="InterPro" id="IPR011964">
    <property type="entry name" value="YVTN_b-propeller_repeat"/>
</dbReference>
<dbReference type="PANTHER" id="PTHR47197:SF3">
    <property type="entry name" value="DIHYDRO-HEME D1 DEHYDROGENASE"/>
    <property type="match status" value="1"/>
</dbReference>
<protein>
    <submittedName>
        <fullName evidence="2">YncE family protein</fullName>
    </submittedName>
</protein>
<dbReference type="InterPro" id="IPR011045">
    <property type="entry name" value="N2O_reductase_N"/>
</dbReference>
<keyword evidence="3" id="KW-1185">Reference proteome</keyword>
<name>A0ABS8CJ50_9RHOB</name>
<sequence>MRAMAGLIVSLLSAWPAHADLAAVTSQNAGALSLIDTASLSVLAEIALPGKPAAVASDGSRGRVMAIAVESRELAVFDLQGKKLGAWPLAGEPFGLAIRPETGTALVTGWEGVLREIDPLDGQEIARWPVGPAASGVDMAEGVIVVANRDADSVTILRPGREPQEVKTGAHPFGVTLHQGRAYVSNVYEDSISVIDIAEGAELVRIPTGARPYAIAFAGQRGFVSNQYSASVTVFDAETLKVTGEIATDEYPEGLAVTSEGRLLVACWFSDSLQVFDAQSLGLIDSLDMPAGPRAFGRFTTALP</sequence>
<dbReference type="SUPFAM" id="SSF50974">
    <property type="entry name" value="Nitrous oxide reductase, N-terminal domain"/>
    <property type="match status" value="1"/>
</dbReference>
<dbReference type="PANTHER" id="PTHR47197">
    <property type="entry name" value="PROTEIN NIRF"/>
    <property type="match status" value="1"/>
</dbReference>
<keyword evidence="1" id="KW-0732">Signal</keyword>
<gene>
    <name evidence="2" type="ORF">H0485_04215</name>
</gene>
<evidence type="ECO:0000313" key="3">
    <source>
        <dbReference type="Proteomes" id="UP001198571"/>
    </source>
</evidence>
<feature type="chain" id="PRO_5046938383" evidence="1">
    <location>
        <begin position="20"/>
        <end position="304"/>
    </location>
</feature>